<evidence type="ECO:0000256" key="1">
    <source>
        <dbReference type="SAM" id="MobiDB-lite"/>
    </source>
</evidence>
<dbReference type="InterPro" id="IPR018490">
    <property type="entry name" value="cNMP-bd_dom_sf"/>
</dbReference>
<dbReference type="Proteomes" id="UP000672097">
    <property type="component" value="Unassembled WGS sequence"/>
</dbReference>
<dbReference type="InterPro" id="IPR014710">
    <property type="entry name" value="RmlC-like_jellyroll"/>
</dbReference>
<dbReference type="SMART" id="SM00100">
    <property type="entry name" value="cNMP"/>
    <property type="match status" value="1"/>
</dbReference>
<proteinExistence type="predicted"/>
<dbReference type="EMBL" id="JAGQDG010000001">
    <property type="protein sequence ID" value="MBQ0933888.1"/>
    <property type="molecule type" value="Genomic_DNA"/>
</dbReference>
<accession>A0ABS5DRW4</accession>
<protein>
    <submittedName>
        <fullName evidence="3">Cyclic nucleotide-binding domain-containing protein</fullName>
    </submittedName>
</protein>
<dbReference type="PANTHER" id="PTHR24567">
    <property type="entry name" value="CRP FAMILY TRANSCRIPTIONAL REGULATORY PROTEIN"/>
    <property type="match status" value="1"/>
</dbReference>
<dbReference type="Pfam" id="PF00027">
    <property type="entry name" value="cNMP_binding"/>
    <property type="match status" value="1"/>
</dbReference>
<dbReference type="SUPFAM" id="SSF51206">
    <property type="entry name" value="cAMP-binding domain-like"/>
    <property type="match status" value="1"/>
</dbReference>
<dbReference type="PROSITE" id="PS50042">
    <property type="entry name" value="CNMP_BINDING_3"/>
    <property type="match status" value="1"/>
</dbReference>
<dbReference type="CDD" id="cd00038">
    <property type="entry name" value="CAP_ED"/>
    <property type="match status" value="1"/>
</dbReference>
<evidence type="ECO:0000313" key="4">
    <source>
        <dbReference type="Proteomes" id="UP000672097"/>
    </source>
</evidence>
<reference evidence="3 4" key="1">
    <citation type="submission" date="2021-04" db="EMBL/GenBank/DDBJ databases">
        <title>The genome sequence of type strain Ideonella paludis KCTC 32238.</title>
        <authorList>
            <person name="Liu Y."/>
        </authorList>
    </citation>
    <scope>NUCLEOTIDE SEQUENCE [LARGE SCALE GENOMIC DNA]</scope>
    <source>
        <strain evidence="3 4">KCTC 32238</strain>
    </source>
</reference>
<dbReference type="RefSeq" id="WP_210805271.1">
    <property type="nucleotide sequence ID" value="NZ_JAGQDG010000001.1"/>
</dbReference>
<comment type="caution">
    <text evidence="3">The sequence shown here is derived from an EMBL/GenBank/DDBJ whole genome shotgun (WGS) entry which is preliminary data.</text>
</comment>
<feature type="region of interest" description="Disordered" evidence="1">
    <location>
        <begin position="205"/>
        <end position="234"/>
    </location>
</feature>
<dbReference type="InterPro" id="IPR050397">
    <property type="entry name" value="Env_Response_Regulators"/>
</dbReference>
<name>A0ABS5DRW4_9BURK</name>
<evidence type="ECO:0000259" key="2">
    <source>
        <dbReference type="PROSITE" id="PS50042"/>
    </source>
</evidence>
<organism evidence="3 4">
    <name type="scientific">Ideonella paludis</name>
    <dbReference type="NCBI Taxonomy" id="1233411"/>
    <lineage>
        <taxon>Bacteria</taxon>
        <taxon>Pseudomonadati</taxon>
        <taxon>Pseudomonadota</taxon>
        <taxon>Betaproteobacteria</taxon>
        <taxon>Burkholderiales</taxon>
        <taxon>Sphaerotilaceae</taxon>
        <taxon>Ideonella</taxon>
    </lineage>
</organism>
<feature type="compositionally biased region" description="Low complexity" evidence="1">
    <location>
        <begin position="205"/>
        <end position="214"/>
    </location>
</feature>
<dbReference type="PANTHER" id="PTHR24567:SF74">
    <property type="entry name" value="HTH-TYPE TRANSCRIPTIONAL REGULATOR ARCR"/>
    <property type="match status" value="1"/>
</dbReference>
<dbReference type="InterPro" id="IPR000595">
    <property type="entry name" value="cNMP-bd_dom"/>
</dbReference>
<gene>
    <name evidence="3" type="ORF">KAK11_01010</name>
</gene>
<evidence type="ECO:0000313" key="3">
    <source>
        <dbReference type="EMBL" id="MBQ0933888.1"/>
    </source>
</evidence>
<dbReference type="Gene3D" id="2.60.120.10">
    <property type="entry name" value="Jelly Rolls"/>
    <property type="match status" value="1"/>
</dbReference>
<feature type="domain" description="Cyclic nucleotide-binding" evidence="2">
    <location>
        <begin position="35"/>
        <end position="158"/>
    </location>
</feature>
<keyword evidence="4" id="KW-1185">Reference proteome</keyword>
<sequence length="234" mass="25159">MDSTASEHGALAPRSILEEPTLAAKAEALLRTPTALSELTAAEARCVVSYMRLVSYDDGALLFREGDQEQTGYMLLILHGDVTVESTVVSRTEPIVMSVLGPGNLIGEMGLLDGAPRAASCVASSPVTGAALSRRSLRRLMDDAPEVATKLLIAVSQRLAERLRESGRQQRIYCQLVRAMQDEIDALERKLLQVIHGSAARAQAQTVAAQQPRQAPDEDSAMTRPMVGGDFGPY</sequence>